<evidence type="ECO:0000313" key="2">
    <source>
        <dbReference type="Proteomes" id="UP000095237"/>
    </source>
</evidence>
<accession>A0A1E5IK34</accession>
<protein>
    <submittedName>
        <fullName evidence="1">Uncharacterized protein</fullName>
    </submittedName>
</protein>
<dbReference type="AlphaFoldDB" id="A0A1E5IK34"/>
<comment type="caution">
    <text evidence="1">The sequence shown here is derived from an EMBL/GenBank/DDBJ whole genome shotgun (WGS) entry which is preliminary data.</text>
</comment>
<evidence type="ECO:0000313" key="1">
    <source>
        <dbReference type="EMBL" id="OEG70794.1"/>
    </source>
</evidence>
<keyword evidence="2" id="KW-1185">Reference proteome</keyword>
<dbReference type="EMBL" id="LNVX01000291">
    <property type="protein sequence ID" value="OEG70794.1"/>
    <property type="molecule type" value="Genomic_DNA"/>
</dbReference>
<dbReference type="Proteomes" id="UP000095237">
    <property type="component" value="Unassembled WGS sequence"/>
</dbReference>
<sequence>MTLYSNLCSVEINGAFVKSKSVLRLTSEVFLGAVSSNSLSEKQKEFINGIFKEAEENNFIVQIYG</sequence>
<name>A0A1E5IK34_ENDTX</name>
<reference evidence="1 2" key="1">
    <citation type="submission" date="2015-11" db="EMBL/GenBank/DDBJ databases">
        <title>Evidence for parallel genomic evolution in an endosymbiosis of termite gut flagellates.</title>
        <authorList>
            <person name="Zheng H."/>
        </authorList>
    </citation>
    <scope>NUCLEOTIDE SEQUENCE [LARGE SCALE GENOMIC DNA]</scope>
    <source>
        <strain evidence="1 2">CET450</strain>
    </source>
</reference>
<proteinExistence type="predicted"/>
<gene>
    <name evidence="1" type="ORF">ATZ36_17635</name>
</gene>
<organism evidence="1 2">
    <name type="scientific">Endomicrobium trichonymphae</name>
    <dbReference type="NCBI Taxonomy" id="1408204"/>
    <lineage>
        <taxon>Bacteria</taxon>
        <taxon>Pseudomonadati</taxon>
        <taxon>Elusimicrobiota</taxon>
        <taxon>Endomicrobiia</taxon>
        <taxon>Endomicrobiales</taxon>
        <taxon>Endomicrobiaceae</taxon>
        <taxon>Candidatus Endomicrobiellum</taxon>
    </lineage>
</organism>